<name>A0A433PZ96_9FUNG</name>
<organism evidence="1 2">
    <name type="scientific">Jimgerdemannia flammicorona</name>
    <dbReference type="NCBI Taxonomy" id="994334"/>
    <lineage>
        <taxon>Eukaryota</taxon>
        <taxon>Fungi</taxon>
        <taxon>Fungi incertae sedis</taxon>
        <taxon>Mucoromycota</taxon>
        <taxon>Mucoromycotina</taxon>
        <taxon>Endogonomycetes</taxon>
        <taxon>Endogonales</taxon>
        <taxon>Endogonaceae</taxon>
        <taxon>Jimgerdemannia</taxon>
    </lineage>
</organism>
<accession>A0A433PZ96</accession>
<gene>
    <name evidence="1" type="ORF">BC938DRAFT_475183</name>
</gene>
<dbReference type="InterPro" id="IPR036589">
    <property type="entry name" value="HCY_dom_sf"/>
</dbReference>
<comment type="caution">
    <text evidence="1">The sequence shown here is derived from an EMBL/GenBank/DDBJ whole genome shotgun (WGS) entry which is preliminary data.</text>
</comment>
<reference evidence="1 2" key="1">
    <citation type="journal article" date="2018" name="New Phytol.">
        <title>Phylogenomics of Endogonaceae and evolution of mycorrhizas within Mucoromycota.</title>
        <authorList>
            <person name="Chang Y."/>
            <person name="Desiro A."/>
            <person name="Na H."/>
            <person name="Sandor L."/>
            <person name="Lipzen A."/>
            <person name="Clum A."/>
            <person name="Barry K."/>
            <person name="Grigoriev I.V."/>
            <person name="Martin F.M."/>
            <person name="Stajich J.E."/>
            <person name="Smith M.E."/>
            <person name="Bonito G."/>
            <person name="Spatafora J.W."/>
        </authorList>
    </citation>
    <scope>NUCLEOTIDE SEQUENCE [LARGE SCALE GENOMIC DNA]</scope>
    <source>
        <strain evidence="1 2">AD002</strain>
    </source>
</reference>
<proteinExistence type="predicted"/>
<protein>
    <submittedName>
        <fullName evidence="1">Uncharacterized protein</fullName>
    </submittedName>
</protein>
<dbReference type="AlphaFoldDB" id="A0A433PZ96"/>
<dbReference type="Proteomes" id="UP000274822">
    <property type="component" value="Unassembled WGS sequence"/>
</dbReference>
<sequence length="106" mass="11506">MGLGSSSGAIELTFHSEVDERLLGRTFFKVTREVGGDDFSVWGRFYNEGMGRGGGAGVVGGGFGFADVQAYLEDALSKRIMFMDGAMGTMIQRLRLEEPDFRGIVL</sequence>
<keyword evidence="2" id="KW-1185">Reference proteome</keyword>
<evidence type="ECO:0000313" key="1">
    <source>
        <dbReference type="EMBL" id="RUS22828.1"/>
    </source>
</evidence>
<evidence type="ECO:0000313" key="2">
    <source>
        <dbReference type="Proteomes" id="UP000274822"/>
    </source>
</evidence>
<dbReference type="Gene3D" id="3.20.20.330">
    <property type="entry name" value="Homocysteine-binding-like domain"/>
    <property type="match status" value="1"/>
</dbReference>
<dbReference type="EMBL" id="RBNJ01019993">
    <property type="protein sequence ID" value="RUS22828.1"/>
    <property type="molecule type" value="Genomic_DNA"/>
</dbReference>
<dbReference type="SUPFAM" id="SSF82282">
    <property type="entry name" value="Homocysteine S-methyltransferase"/>
    <property type="match status" value="1"/>
</dbReference>